<evidence type="ECO:0000313" key="5">
    <source>
        <dbReference type="Proteomes" id="UP000197424"/>
    </source>
</evidence>
<dbReference type="AlphaFoldDB" id="A0A248LJ95"/>
<reference evidence="5" key="1">
    <citation type="submission" date="2017-06" db="EMBL/GenBank/DDBJ databases">
        <title>Whole genome sequence of Laribacter hongkongensis LHGZ1.</title>
        <authorList>
            <person name="Chen D."/>
            <person name="Wu H."/>
            <person name="Chen J."/>
        </authorList>
    </citation>
    <scope>NUCLEOTIDE SEQUENCE [LARGE SCALE GENOMIC DNA]</scope>
    <source>
        <strain evidence="5">LHGZ1</strain>
    </source>
</reference>
<feature type="compositionally biased region" description="Polar residues" evidence="1">
    <location>
        <begin position="72"/>
        <end position="82"/>
    </location>
</feature>
<keyword evidence="2" id="KW-0732">Signal</keyword>
<protein>
    <recommendedName>
        <fullName evidence="3">DUF4124 domain-containing protein</fullName>
    </recommendedName>
</protein>
<evidence type="ECO:0000256" key="2">
    <source>
        <dbReference type="SAM" id="SignalP"/>
    </source>
</evidence>
<feature type="compositionally biased region" description="Low complexity" evidence="1">
    <location>
        <begin position="49"/>
        <end position="62"/>
    </location>
</feature>
<evidence type="ECO:0000259" key="3">
    <source>
        <dbReference type="Pfam" id="PF13511"/>
    </source>
</evidence>
<organism evidence="4 5">
    <name type="scientific">Laribacter hongkongensis</name>
    <dbReference type="NCBI Taxonomy" id="168471"/>
    <lineage>
        <taxon>Bacteria</taxon>
        <taxon>Pseudomonadati</taxon>
        <taxon>Pseudomonadota</taxon>
        <taxon>Betaproteobacteria</taxon>
        <taxon>Neisseriales</taxon>
        <taxon>Aquaspirillaceae</taxon>
        <taxon>Laribacter</taxon>
    </lineage>
</organism>
<dbReference type="Pfam" id="PF13511">
    <property type="entry name" value="DUF4124"/>
    <property type="match status" value="1"/>
</dbReference>
<feature type="region of interest" description="Disordered" evidence="1">
    <location>
        <begin position="49"/>
        <end position="115"/>
    </location>
</feature>
<feature type="chain" id="PRO_5012806345" description="DUF4124 domain-containing protein" evidence="2">
    <location>
        <begin position="21"/>
        <end position="145"/>
    </location>
</feature>
<sequence length="145" mass="16229">MLHSALPALLLMTMTWTTHAAPIYKHVDADGQVTYTNTPANDRQIIRMAPAAPRARTPVTPRGDGTAAASRPVSQQQTLSTRDQQRRRILNEEFANESRALDNARQQLQQARQRTGLPAAELRELEAQVTEREKNLHALRQELGS</sequence>
<accession>A0A248LJ95</accession>
<feature type="compositionally biased region" description="Low complexity" evidence="1">
    <location>
        <begin position="101"/>
        <end position="114"/>
    </location>
</feature>
<evidence type="ECO:0000313" key="4">
    <source>
        <dbReference type="EMBL" id="ASJ24827.1"/>
    </source>
</evidence>
<feature type="signal peptide" evidence="2">
    <location>
        <begin position="1"/>
        <end position="20"/>
    </location>
</feature>
<gene>
    <name evidence="4" type="ORF">LHGZ1_1996</name>
</gene>
<dbReference type="Proteomes" id="UP000197424">
    <property type="component" value="Chromosome"/>
</dbReference>
<dbReference type="InterPro" id="IPR025392">
    <property type="entry name" value="DUF4124"/>
</dbReference>
<name>A0A248LJ95_9NEIS</name>
<dbReference type="EMBL" id="CP022115">
    <property type="protein sequence ID" value="ASJ24827.1"/>
    <property type="molecule type" value="Genomic_DNA"/>
</dbReference>
<proteinExistence type="predicted"/>
<feature type="domain" description="DUF4124" evidence="3">
    <location>
        <begin position="20"/>
        <end position="62"/>
    </location>
</feature>
<evidence type="ECO:0000256" key="1">
    <source>
        <dbReference type="SAM" id="MobiDB-lite"/>
    </source>
</evidence>